<accession>A0A1R0H9C9</accession>
<keyword evidence="2" id="KW-1185">Reference proteome</keyword>
<dbReference type="Proteomes" id="UP000187455">
    <property type="component" value="Unassembled WGS sequence"/>
</dbReference>
<dbReference type="AlphaFoldDB" id="A0A1R0H9C9"/>
<comment type="caution">
    <text evidence="1">The sequence shown here is derived from an EMBL/GenBank/DDBJ whole genome shotgun (WGS) entry which is preliminary data.</text>
</comment>
<name>A0A1R0H9C9_9FUNG</name>
<evidence type="ECO:0000313" key="1">
    <source>
        <dbReference type="EMBL" id="OLY85779.1"/>
    </source>
</evidence>
<reference evidence="1 2" key="1">
    <citation type="journal article" date="2016" name="Mol. Biol. Evol.">
        <title>Genome-Wide Survey of Gut Fungi (Harpellales) Reveals the First Horizontally Transferred Ubiquitin Gene from a Mosquito Host.</title>
        <authorList>
            <person name="Wang Y."/>
            <person name="White M.M."/>
            <person name="Kvist S."/>
            <person name="Moncalvo J.M."/>
        </authorList>
    </citation>
    <scope>NUCLEOTIDE SEQUENCE [LARGE SCALE GENOMIC DNA]</scope>
    <source>
        <strain evidence="1 2">ALG-7-W6</strain>
    </source>
</reference>
<protein>
    <submittedName>
        <fullName evidence="1">Uncharacterized protein</fullName>
    </submittedName>
</protein>
<dbReference type="EMBL" id="LSSL01000005">
    <property type="protein sequence ID" value="OLY85779.1"/>
    <property type="molecule type" value="Genomic_DNA"/>
</dbReference>
<sequence>MSLSYYGLYRFTKNFQILGKESRSDYQKKQILLGPPDSRFTHCNREIEINEASKSKNYKPRNDLVI</sequence>
<evidence type="ECO:0000313" key="2">
    <source>
        <dbReference type="Proteomes" id="UP000187455"/>
    </source>
</evidence>
<organism evidence="1 2">
    <name type="scientific">Smittium mucronatum</name>
    <dbReference type="NCBI Taxonomy" id="133383"/>
    <lineage>
        <taxon>Eukaryota</taxon>
        <taxon>Fungi</taxon>
        <taxon>Fungi incertae sedis</taxon>
        <taxon>Zoopagomycota</taxon>
        <taxon>Kickxellomycotina</taxon>
        <taxon>Harpellomycetes</taxon>
        <taxon>Harpellales</taxon>
        <taxon>Legeriomycetaceae</taxon>
        <taxon>Smittium</taxon>
    </lineage>
</organism>
<gene>
    <name evidence="1" type="ORF">AYI68_g30</name>
</gene>
<proteinExistence type="predicted"/>